<keyword evidence="3" id="KW-0067">ATP-binding</keyword>
<evidence type="ECO:0000256" key="2">
    <source>
        <dbReference type="ARBA" id="ARBA00022741"/>
    </source>
</evidence>
<reference evidence="5 6" key="1">
    <citation type="journal article" date="2016" name="Nat. Commun.">
        <title>Thousands of microbial genomes shed light on interconnected biogeochemical processes in an aquifer system.</title>
        <authorList>
            <person name="Anantharaman K."/>
            <person name="Brown C.T."/>
            <person name="Hug L.A."/>
            <person name="Sharon I."/>
            <person name="Castelle C.J."/>
            <person name="Probst A.J."/>
            <person name="Thomas B.C."/>
            <person name="Singh A."/>
            <person name="Wilkins M.J."/>
            <person name="Karaoz U."/>
            <person name="Brodie E.L."/>
            <person name="Williams K.H."/>
            <person name="Hubbard S.S."/>
            <person name="Banfield J.F."/>
        </authorList>
    </citation>
    <scope>NUCLEOTIDE SEQUENCE [LARGE SCALE GENOMIC DNA]</scope>
</reference>
<protein>
    <recommendedName>
        <fullName evidence="4">ABC transporter domain-containing protein</fullName>
    </recommendedName>
</protein>
<dbReference type="InterPro" id="IPR017871">
    <property type="entry name" value="ABC_transporter-like_CS"/>
</dbReference>
<dbReference type="STRING" id="1797472.A2215_04180"/>
<dbReference type="GO" id="GO:0022857">
    <property type="term" value="F:transmembrane transporter activity"/>
    <property type="evidence" value="ECO:0007669"/>
    <property type="project" value="TreeGrafter"/>
</dbReference>
<dbReference type="InterPro" id="IPR003439">
    <property type="entry name" value="ABC_transporter-like_ATP-bd"/>
</dbReference>
<dbReference type="EMBL" id="MEZY01000021">
    <property type="protein sequence ID" value="OGD64234.1"/>
    <property type="molecule type" value="Genomic_DNA"/>
</dbReference>
<dbReference type="PROSITE" id="PS50893">
    <property type="entry name" value="ABC_TRANSPORTER_2"/>
    <property type="match status" value="1"/>
</dbReference>
<dbReference type="AlphaFoldDB" id="A0A1F5EAF8"/>
<dbReference type="GO" id="GO:0005886">
    <property type="term" value="C:plasma membrane"/>
    <property type="evidence" value="ECO:0007669"/>
    <property type="project" value="TreeGrafter"/>
</dbReference>
<evidence type="ECO:0000256" key="3">
    <source>
        <dbReference type="ARBA" id="ARBA00022840"/>
    </source>
</evidence>
<dbReference type="SMART" id="SM00382">
    <property type="entry name" value="AAA"/>
    <property type="match status" value="1"/>
</dbReference>
<sequence length="226" mass="25224">MIHIRDLEKKFKVGNNLISALRGVDLDIYPADFALVFGPSGCGKTTLMNIIAGIDVPTKGSVKIRNTNIFKLTEDKRGTFRAEKMGIVHQTPYWIKSLTVLGNIALPMIIDGKKKQVAYDHAFNVMKEMKIESFAKQIPTELSGGQQQKVSLARALVCNPWIILADEPTGNLDSTSADEVMAIFDTLNRRFKRTIIMVTHNQAYWDFGTKRIEMKDGLVAKDGNHG</sequence>
<evidence type="ECO:0000313" key="6">
    <source>
        <dbReference type="Proteomes" id="UP000178583"/>
    </source>
</evidence>
<comment type="caution">
    <text evidence="5">The sequence shown here is derived from an EMBL/GenBank/DDBJ whole genome shotgun (WGS) entry which is preliminary data.</text>
</comment>
<dbReference type="PANTHER" id="PTHR24220">
    <property type="entry name" value="IMPORT ATP-BINDING PROTEIN"/>
    <property type="match status" value="1"/>
</dbReference>
<evidence type="ECO:0000313" key="5">
    <source>
        <dbReference type="EMBL" id="OGD64234.1"/>
    </source>
</evidence>
<dbReference type="InterPro" id="IPR017911">
    <property type="entry name" value="MacB-like_ATP-bd"/>
</dbReference>
<keyword evidence="1" id="KW-0813">Transport</keyword>
<proteinExistence type="predicted"/>
<dbReference type="InterPro" id="IPR015854">
    <property type="entry name" value="ABC_transpr_LolD-like"/>
</dbReference>
<dbReference type="GO" id="GO:0016887">
    <property type="term" value="F:ATP hydrolysis activity"/>
    <property type="evidence" value="ECO:0007669"/>
    <property type="project" value="InterPro"/>
</dbReference>
<feature type="domain" description="ABC transporter" evidence="4">
    <location>
        <begin position="2"/>
        <end position="226"/>
    </location>
</feature>
<evidence type="ECO:0000256" key="1">
    <source>
        <dbReference type="ARBA" id="ARBA00022448"/>
    </source>
</evidence>
<dbReference type="InterPro" id="IPR027417">
    <property type="entry name" value="P-loop_NTPase"/>
</dbReference>
<organism evidence="5 6">
    <name type="scientific">Candidatus Berkelbacteria bacterium RIFOXYA2_FULL_43_10</name>
    <dbReference type="NCBI Taxonomy" id="1797472"/>
    <lineage>
        <taxon>Bacteria</taxon>
        <taxon>Candidatus Berkelbacteria</taxon>
    </lineage>
</organism>
<dbReference type="SUPFAM" id="SSF52540">
    <property type="entry name" value="P-loop containing nucleoside triphosphate hydrolases"/>
    <property type="match status" value="1"/>
</dbReference>
<dbReference type="CDD" id="cd03255">
    <property type="entry name" value="ABC_MJ0796_LolCDE_FtsE"/>
    <property type="match status" value="1"/>
</dbReference>
<dbReference type="PROSITE" id="PS00211">
    <property type="entry name" value="ABC_TRANSPORTER_1"/>
    <property type="match status" value="1"/>
</dbReference>
<accession>A0A1F5EAF8</accession>
<dbReference type="Gene3D" id="3.40.50.300">
    <property type="entry name" value="P-loop containing nucleotide triphosphate hydrolases"/>
    <property type="match status" value="1"/>
</dbReference>
<dbReference type="Pfam" id="PF00005">
    <property type="entry name" value="ABC_tran"/>
    <property type="match status" value="1"/>
</dbReference>
<name>A0A1F5EAF8_9BACT</name>
<gene>
    <name evidence="5" type="ORF">A2215_04180</name>
</gene>
<dbReference type="GO" id="GO:0005524">
    <property type="term" value="F:ATP binding"/>
    <property type="evidence" value="ECO:0007669"/>
    <property type="project" value="UniProtKB-KW"/>
</dbReference>
<keyword evidence="2" id="KW-0547">Nucleotide-binding</keyword>
<dbReference type="Proteomes" id="UP000178583">
    <property type="component" value="Unassembled WGS sequence"/>
</dbReference>
<evidence type="ECO:0000259" key="4">
    <source>
        <dbReference type="PROSITE" id="PS50893"/>
    </source>
</evidence>
<dbReference type="InterPro" id="IPR003593">
    <property type="entry name" value="AAA+_ATPase"/>
</dbReference>